<dbReference type="RefSeq" id="WP_310575131.1">
    <property type="nucleotide sequence ID" value="NZ_JAVKPK010000013.1"/>
</dbReference>
<accession>A0ABU2CZD6</accession>
<name>A0ABU2CZD6_9EURY</name>
<feature type="transmembrane region" description="Helical" evidence="1">
    <location>
        <begin position="20"/>
        <end position="43"/>
    </location>
</feature>
<evidence type="ECO:0000313" key="3">
    <source>
        <dbReference type="Proteomes" id="UP001246244"/>
    </source>
</evidence>
<reference evidence="3" key="1">
    <citation type="submission" date="2023-07" db="EMBL/GenBank/DDBJ databases">
        <title>Whole-genome sequencing of a new Methanosarcina sp. Z-7115.</title>
        <authorList>
            <person name="Zhilina T.N."/>
            <person name="Merkel A.Y."/>
        </authorList>
    </citation>
    <scope>NUCLEOTIDE SEQUENCE [LARGE SCALE GENOMIC DNA]</scope>
    <source>
        <strain evidence="3">Z-7115</strain>
    </source>
</reference>
<sequence length="52" mass="5696">MGLSFLQTFYLGESLNFGPTVLMVLLTFVGIGMAFTGILLNSISGLFRHLKE</sequence>
<keyword evidence="3" id="KW-1185">Reference proteome</keyword>
<protein>
    <recommendedName>
        <fullName evidence="4">Dolichol-phosphate mannosyltransferase</fullName>
    </recommendedName>
</protein>
<keyword evidence="1" id="KW-0472">Membrane</keyword>
<evidence type="ECO:0000256" key="1">
    <source>
        <dbReference type="SAM" id="Phobius"/>
    </source>
</evidence>
<dbReference type="Proteomes" id="UP001246244">
    <property type="component" value="Unassembled WGS sequence"/>
</dbReference>
<evidence type="ECO:0008006" key="4">
    <source>
        <dbReference type="Google" id="ProtNLM"/>
    </source>
</evidence>
<keyword evidence="1" id="KW-0812">Transmembrane</keyword>
<keyword evidence="1" id="KW-1133">Transmembrane helix</keyword>
<gene>
    <name evidence="2" type="ORF">RG963_04730</name>
</gene>
<proteinExistence type="predicted"/>
<evidence type="ECO:0000313" key="2">
    <source>
        <dbReference type="EMBL" id="MDR7665104.1"/>
    </source>
</evidence>
<dbReference type="EMBL" id="JAVKPK010000013">
    <property type="protein sequence ID" value="MDR7665104.1"/>
    <property type="molecule type" value="Genomic_DNA"/>
</dbReference>
<organism evidence="2 3">
    <name type="scientific">Methanosarcina baikalica</name>
    <dbReference type="NCBI Taxonomy" id="3073890"/>
    <lineage>
        <taxon>Archaea</taxon>
        <taxon>Methanobacteriati</taxon>
        <taxon>Methanobacteriota</taxon>
        <taxon>Stenosarchaea group</taxon>
        <taxon>Methanomicrobia</taxon>
        <taxon>Methanosarcinales</taxon>
        <taxon>Methanosarcinaceae</taxon>
        <taxon>Methanosarcina</taxon>
    </lineage>
</organism>
<comment type="caution">
    <text evidence="2">The sequence shown here is derived from an EMBL/GenBank/DDBJ whole genome shotgun (WGS) entry which is preliminary data.</text>
</comment>